<proteinExistence type="inferred from homology"/>
<comment type="similarity">
    <text evidence="1">Belongs to the Tango6 family.</text>
</comment>
<evidence type="ECO:0000256" key="3">
    <source>
        <dbReference type="SAM" id="MobiDB-lite"/>
    </source>
</evidence>
<dbReference type="InterPro" id="IPR011989">
    <property type="entry name" value="ARM-like"/>
</dbReference>
<reference evidence="5 6" key="1">
    <citation type="submission" date="2019-05" db="EMBL/GenBank/DDBJ databases">
        <title>Emergence of the Ug99 lineage of the wheat stem rust pathogen through somatic hybridization.</title>
        <authorList>
            <person name="Li F."/>
            <person name="Upadhyaya N.M."/>
            <person name="Sperschneider J."/>
            <person name="Matny O."/>
            <person name="Nguyen-Phuc H."/>
            <person name="Mago R."/>
            <person name="Raley C."/>
            <person name="Miller M.E."/>
            <person name="Silverstein K.A.T."/>
            <person name="Henningsen E."/>
            <person name="Hirsch C.D."/>
            <person name="Visser B."/>
            <person name="Pretorius Z.A."/>
            <person name="Steffenson B.J."/>
            <person name="Schwessinger B."/>
            <person name="Dodds P.N."/>
            <person name="Figueroa M."/>
        </authorList>
    </citation>
    <scope>NUCLEOTIDE SEQUENCE [LARGE SCALE GENOMIC DNA]</scope>
    <source>
        <strain evidence="5 6">Ug99</strain>
    </source>
</reference>
<dbReference type="EMBL" id="VDEP01000139">
    <property type="protein sequence ID" value="KAA1128775.1"/>
    <property type="molecule type" value="Genomic_DNA"/>
</dbReference>
<evidence type="ECO:0000313" key="6">
    <source>
        <dbReference type="Proteomes" id="UP000325313"/>
    </source>
</evidence>
<evidence type="ECO:0000256" key="1">
    <source>
        <dbReference type="ARBA" id="ARBA00005724"/>
    </source>
</evidence>
<feature type="region of interest" description="Disordered" evidence="3">
    <location>
        <begin position="1026"/>
        <end position="1073"/>
    </location>
</feature>
<feature type="compositionally biased region" description="Acidic residues" evidence="3">
    <location>
        <begin position="316"/>
        <end position="326"/>
    </location>
</feature>
<feature type="compositionally biased region" description="Acidic residues" evidence="3">
    <location>
        <begin position="717"/>
        <end position="729"/>
    </location>
</feature>
<dbReference type="PANTHER" id="PTHR20959:SF1">
    <property type="entry name" value="TRANSPORT AND GOLGI ORGANIZATION PROTEIN 6 HOMOLOG"/>
    <property type="match status" value="1"/>
</dbReference>
<dbReference type="AlphaFoldDB" id="A0A5B0RUM5"/>
<dbReference type="Pfam" id="PF10363">
    <property type="entry name" value="RTP1_C1"/>
    <property type="match status" value="1"/>
</dbReference>
<sequence length="1194" mass="132125">MRGSLFFCGGVFTQKLLLMRMSIEELKELINKNYNNNNSNNKKKNNKQTEQEELIRTTNELIESTIKTTKTIIINQTISEEFIISKNQKQLKSTIKSIQSTISLEILISLNNQIREKYHLEQQQQQHQPILGSNDLRAIQHLAQTISNYSIYTQPSPTEAGFPSFTFEEIIQSLTQIILPSDLIQLINDKKENGKQTQALISLHPRFALHQALFSSLLTPLTAGLIKLRSNPEHSEWADHHLHQLLDLASPKLVFASLLSLATTVSALQKKGTTDGPRKSQNKLDAQSEISQVLSLRLLRPSGLRGLLQSVITEDYNEDDEENEEVETGKATKSPVTSATLKRFESLYHIISHPPSSVSPTLYWDTILKNLIKLVTPQFFDQQPATGGVKAPDSIRRAACYIISQITSREATVFKAHLSPLLHSAFRPSQPTSYQSSSEEEDEDQIVVSSAQIDHTLQLLNQLVLNSEPSPIFVDRLVVPILPQLLSLILFLLRTRAEPTVRRAAEELVQLWMRLHPAETVAGWLGRAIRELEAGRELSPRSAAQPHPASSRTNQWARDPTGMPCIKTRPASQPDSLDFPLEPETLIVWFQSLKTHQFLGHILTAWLDEVVLLRGRAGFVEAKMTLFRIQSSLKILDAFEIPQIVAEPRHFFPFILHALRLHPSSNTPFPSKPPKQKKKKKKDQQAAQDGPLTLDSLKFLNLDRSPVANQGLHQDVSEEESEADEEDDVDLDHGIMVAGLSLLLALLEGHPEMEEENTPGLREISGLLDGLLLNQAVSSEVYDLGIKSRLLLSVRKAISEVDRGQQQEEGRVKSSEDRAFMEEKAGLEGQYREGLGLLNDECLPLRSQGIVQLKTVLLTPTTDRRIRAMVEGWAPGVIELLLRAVEDADSFVYLSAINALSALAHRFHALVGPALAEAFARPILHPSQESSQTTALRDFDRSVRVAEAMVQVIQRAGTALPLYINKLLPSLLLVLNHTHSIADPLKPSALATLALCVEHAPAALAPSLSGLVQACVGILSSAGMAQEPDECSGQSSDGETVSDDESGEELGEEESVNHSSSTPNHPESSPITSPIHAAHHRASLHRAALLFVQSLLSHTLSLCRSVSSSSSGASVDRTVVRTVRSAIGDHLDHLERVLKYILLARNHHRPARLPKSGNYLPPNQPSANNALVAASLIQNTLDSLAVLRAVLTYY</sequence>
<evidence type="ECO:0000313" key="5">
    <source>
        <dbReference type="EMBL" id="KAA1128775.1"/>
    </source>
</evidence>
<dbReference type="InterPro" id="IPR019451">
    <property type="entry name" value="Rtp1_C1"/>
</dbReference>
<feature type="region of interest" description="Disordered" evidence="3">
    <location>
        <begin position="536"/>
        <end position="565"/>
    </location>
</feature>
<name>A0A5B0RUM5_PUCGR</name>
<feature type="region of interest" description="Disordered" evidence="3">
    <location>
        <begin position="316"/>
        <end position="335"/>
    </location>
</feature>
<evidence type="ECO:0000259" key="4">
    <source>
        <dbReference type="Pfam" id="PF10363"/>
    </source>
</evidence>
<feature type="compositionally biased region" description="Polar residues" evidence="3">
    <location>
        <begin position="1057"/>
        <end position="1072"/>
    </location>
</feature>
<gene>
    <name evidence="5" type="ORF">PGTUg99_015736</name>
</gene>
<dbReference type="PANTHER" id="PTHR20959">
    <property type="entry name" value="TRANSPORT AND GOLGI ORGANIZATION PROTEIN 6 FAMILY MEMBER"/>
    <property type="match status" value="1"/>
</dbReference>
<feature type="region of interest" description="Disordered" evidence="3">
    <location>
        <begin position="710"/>
        <end position="729"/>
    </location>
</feature>
<keyword evidence="2" id="KW-0175">Coiled coil</keyword>
<feature type="domain" description="RNA polymerase II assembly factor Rtp1 C-terminal" evidence="4">
    <location>
        <begin position="832"/>
        <end position="958"/>
    </location>
</feature>
<organism evidence="5 6">
    <name type="scientific">Puccinia graminis f. sp. tritici</name>
    <dbReference type="NCBI Taxonomy" id="56615"/>
    <lineage>
        <taxon>Eukaryota</taxon>
        <taxon>Fungi</taxon>
        <taxon>Dikarya</taxon>
        <taxon>Basidiomycota</taxon>
        <taxon>Pucciniomycotina</taxon>
        <taxon>Pucciniomycetes</taxon>
        <taxon>Pucciniales</taxon>
        <taxon>Pucciniaceae</taxon>
        <taxon>Puccinia</taxon>
    </lineage>
</organism>
<accession>A0A5B0RUM5</accession>
<dbReference type="Proteomes" id="UP000325313">
    <property type="component" value="Unassembled WGS sequence"/>
</dbReference>
<dbReference type="InterPro" id="IPR039600">
    <property type="entry name" value="TANGO6/Rtp1"/>
</dbReference>
<feature type="coiled-coil region" evidence="2">
    <location>
        <begin position="31"/>
        <end position="60"/>
    </location>
</feature>
<dbReference type="InterPro" id="IPR016024">
    <property type="entry name" value="ARM-type_fold"/>
</dbReference>
<comment type="caution">
    <text evidence="5">The sequence shown here is derived from an EMBL/GenBank/DDBJ whole genome shotgun (WGS) entry which is preliminary data.</text>
</comment>
<feature type="compositionally biased region" description="Acidic residues" evidence="3">
    <location>
        <begin position="1040"/>
        <end position="1054"/>
    </location>
</feature>
<dbReference type="GO" id="GO:0009306">
    <property type="term" value="P:protein secretion"/>
    <property type="evidence" value="ECO:0007669"/>
    <property type="project" value="TreeGrafter"/>
</dbReference>
<feature type="region of interest" description="Disordered" evidence="3">
    <location>
        <begin position="665"/>
        <end position="688"/>
    </location>
</feature>
<dbReference type="Gene3D" id="1.25.10.10">
    <property type="entry name" value="Leucine-rich Repeat Variant"/>
    <property type="match status" value="1"/>
</dbReference>
<dbReference type="SUPFAM" id="SSF48371">
    <property type="entry name" value="ARM repeat"/>
    <property type="match status" value="1"/>
</dbReference>
<evidence type="ECO:0000256" key="2">
    <source>
        <dbReference type="SAM" id="Coils"/>
    </source>
</evidence>
<protein>
    <recommendedName>
        <fullName evidence="4">RNA polymerase II assembly factor Rtp1 C-terminal domain-containing protein</fullName>
    </recommendedName>
</protein>